<proteinExistence type="predicted"/>
<feature type="non-terminal residue" evidence="1">
    <location>
        <position position="1"/>
    </location>
</feature>
<name>A0A382WMS2_9ZZZZ</name>
<gene>
    <name evidence="1" type="ORF">METZ01_LOCUS413051</name>
</gene>
<reference evidence="1" key="1">
    <citation type="submission" date="2018-05" db="EMBL/GenBank/DDBJ databases">
        <authorList>
            <person name="Lanie J.A."/>
            <person name="Ng W.-L."/>
            <person name="Kazmierczak K.M."/>
            <person name="Andrzejewski T.M."/>
            <person name="Davidsen T.M."/>
            <person name="Wayne K.J."/>
            <person name="Tettelin H."/>
            <person name="Glass J.I."/>
            <person name="Rusch D."/>
            <person name="Podicherti R."/>
            <person name="Tsui H.-C.T."/>
            <person name="Winkler M.E."/>
        </authorList>
    </citation>
    <scope>NUCLEOTIDE SEQUENCE</scope>
</reference>
<dbReference type="InterPro" id="IPR043731">
    <property type="entry name" value="DUF5674"/>
</dbReference>
<dbReference type="AlphaFoldDB" id="A0A382WMS2"/>
<evidence type="ECO:0000313" key="1">
    <source>
        <dbReference type="EMBL" id="SVD60197.1"/>
    </source>
</evidence>
<protein>
    <submittedName>
        <fullName evidence="1">Uncharacterized protein</fullName>
    </submittedName>
</protein>
<dbReference type="EMBL" id="UINC01161168">
    <property type="protein sequence ID" value="SVD60197.1"/>
    <property type="molecule type" value="Genomic_DNA"/>
</dbReference>
<sequence length="121" mass="13578">VKIQIISKNIDQEVLVELANAWFKSFVKFVADIKIDQLAVGGELHSDAELLLLENGADQVDLWGGNFFPNKPSDECIEFTSLINIRPKDDNYSMEIENDVIRGKVKTLVETLLMSPDDNLA</sequence>
<dbReference type="Pfam" id="PF18924">
    <property type="entry name" value="DUF5674"/>
    <property type="match status" value="1"/>
</dbReference>
<organism evidence="1">
    <name type="scientific">marine metagenome</name>
    <dbReference type="NCBI Taxonomy" id="408172"/>
    <lineage>
        <taxon>unclassified sequences</taxon>
        <taxon>metagenomes</taxon>
        <taxon>ecological metagenomes</taxon>
    </lineage>
</organism>
<accession>A0A382WMS2</accession>